<dbReference type="Proteomes" id="UP000053660">
    <property type="component" value="Unassembled WGS sequence"/>
</dbReference>
<dbReference type="InterPro" id="IPR020422">
    <property type="entry name" value="TYR_PHOSPHATASE_DUAL_dom"/>
</dbReference>
<evidence type="ECO:0000256" key="2">
    <source>
        <dbReference type="ARBA" id="ARBA00022912"/>
    </source>
</evidence>
<dbReference type="InterPro" id="IPR016130">
    <property type="entry name" value="Tyr_Pase_AS"/>
</dbReference>
<dbReference type="FunFam" id="3.90.190.10:FF:000157">
    <property type="entry name" value="Protein-tyrosine phosphatase"/>
    <property type="match status" value="1"/>
</dbReference>
<dbReference type="SMART" id="SM00404">
    <property type="entry name" value="PTPc_motif"/>
    <property type="match status" value="1"/>
</dbReference>
<proteinExistence type="predicted"/>
<dbReference type="PANTHER" id="PTHR23339">
    <property type="entry name" value="TYROSINE SPECIFIC PROTEIN PHOSPHATASE AND DUAL SPECIFICITY PROTEIN PHOSPHATASE"/>
    <property type="match status" value="1"/>
</dbReference>
<evidence type="ECO:0000313" key="6">
    <source>
        <dbReference type="EMBL" id="KHJ90580.1"/>
    </source>
</evidence>
<accession>A0A0B1T5C9</accession>
<dbReference type="SUPFAM" id="SSF52799">
    <property type="entry name" value="(Phosphotyrosine protein) phosphatases II"/>
    <property type="match status" value="1"/>
</dbReference>
<dbReference type="PROSITE" id="PS50054">
    <property type="entry name" value="TYR_PHOSPHATASE_DUAL"/>
    <property type="match status" value="1"/>
</dbReference>
<dbReference type="InterPro" id="IPR000340">
    <property type="entry name" value="Dual-sp_phosphatase_cat-dom"/>
</dbReference>
<evidence type="ECO:0000259" key="5">
    <source>
        <dbReference type="PROSITE" id="PS50056"/>
    </source>
</evidence>
<dbReference type="InterPro" id="IPR050561">
    <property type="entry name" value="PTP"/>
</dbReference>
<dbReference type="InterPro" id="IPR003595">
    <property type="entry name" value="Tyr_Pase_cat"/>
</dbReference>
<reference evidence="6 7" key="1">
    <citation type="submission" date="2014-03" db="EMBL/GenBank/DDBJ databases">
        <title>Draft genome of the hookworm Oesophagostomum dentatum.</title>
        <authorList>
            <person name="Mitreva M."/>
        </authorList>
    </citation>
    <scope>NUCLEOTIDE SEQUENCE [LARGE SCALE GENOMIC DNA]</scope>
    <source>
        <strain evidence="6 7">OD-Hann</strain>
    </source>
</reference>
<keyword evidence="3" id="KW-0732">Signal</keyword>
<dbReference type="AlphaFoldDB" id="A0A0B1T5C9"/>
<dbReference type="GO" id="GO:0004721">
    <property type="term" value="F:phosphoprotein phosphatase activity"/>
    <property type="evidence" value="ECO:0007669"/>
    <property type="project" value="UniProtKB-KW"/>
</dbReference>
<feature type="domain" description="Tyrosine-protein phosphatase" evidence="4">
    <location>
        <begin position="7"/>
        <end position="173"/>
    </location>
</feature>
<keyword evidence="1" id="KW-0378">Hydrolase</keyword>
<evidence type="ECO:0000256" key="1">
    <source>
        <dbReference type="ARBA" id="ARBA00022801"/>
    </source>
</evidence>
<dbReference type="Pfam" id="PF00782">
    <property type="entry name" value="DSPc"/>
    <property type="match status" value="1"/>
</dbReference>
<protein>
    <submittedName>
        <fullName evidence="6">Dual specificity phosphatase, catalytic domain protein</fullName>
    </submittedName>
</protein>
<feature type="domain" description="Tyrosine specific protein phosphatases" evidence="5">
    <location>
        <begin position="92"/>
        <end position="159"/>
    </location>
</feature>
<dbReference type="PROSITE" id="PS50056">
    <property type="entry name" value="TYR_PHOSPHATASE_2"/>
    <property type="match status" value="1"/>
</dbReference>
<dbReference type="InterPro" id="IPR000387">
    <property type="entry name" value="Tyr_Pase_dom"/>
</dbReference>
<keyword evidence="7" id="KW-1185">Reference proteome</keyword>
<name>A0A0B1T5C9_OESDE</name>
<organism evidence="6 7">
    <name type="scientific">Oesophagostomum dentatum</name>
    <name type="common">Nodular worm</name>
    <dbReference type="NCBI Taxonomy" id="61180"/>
    <lineage>
        <taxon>Eukaryota</taxon>
        <taxon>Metazoa</taxon>
        <taxon>Ecdysozoa</taxon>
        <taxon>Nematoda</taxon>
        <taxon>Chromadorea</taxon>
        <taxon>Rhabditida</taxon>
        <taxon>Rhabditina</taxon>
        <taxon>Rhabditomorpha</taxon>
        <taxon>Strongyloidea</taxon>
        <taxon>Strongylidae</taxon>
        <taxon>Oesophagostomum</taxon>
    </lineage>
</organism>
<dbReference type="Gene3D" id="3.90.190.10">
    <property type="entry name" value="Protein tyrosine phosphatase superfamily"/>
    <property type="match status" value="1"/>
</dbReference>
<dbReference type="OrthoDB" id="542013at2759"/>
<feature type="signal peptide" evidence="3">
    <location>
        <begin position="1"/>
        <end position="19"/>
    </location>
</feature>
<dbReference type="InterPro" id="IPR029021">
    <property type="entry name" value="Prot-tyrosine_phosphatase-like"/>
</dbReference>
<keyword evidence="2" id="KW-0904">Protein phosphatase</keyword>
<gene>
    <name evidence="6" type="ORF">OESDEN_09577</name>
</gene>
<evidence type="ECO:0000256" key="3">
    <source>
        <dbReference type="SAM" id="SignalP"/>
    </source>
</evidence>
<dbReference type="PROSITE" id="PS00383">
    <property type="entry name" value="TYR_PHOSPHATASE_1"/>
    <property type="match status" value="1"/>
</dbReference>
<evidence type="ECO:0000313" key="7">
    <source>
        <dbReference type="Proteomes" id="UP000053660"/>
    </source>
</evidence>
<dbReference type="SMART" id="SM00195">
    <property type="entry name" value="DSPc"/>
    <property type="match status" value="1"/>
</dbReference>
<sequence length="249" mass="28060">MPFLLQWFGLITDNILAMARPQPIHFENDVIIYQFKKSNIVAVFNLEEPGEHAFCGTGNLVCGFSYDPERFMENNIFHYNFPLPDFEACLAERMADIVTVMVHELRKGKIAVHCHAGHGRTGTVIAACLMRTRGLSPREAVDLVRSKRPSSVQSGEQVRALHSLHDFLSTSAPVLPAQPFASTSQYIEYASRILPKKDQRKYGKVPKPLFVSVVALLRLFFTSITLKLEIAVGHLSCFHFECQDSTSYK</sequence>
<dbReference type="EMBL" id="KN552878">
    <property type="protein sequence ID" value="KHJ90580.1"/>
    <property type="molecule type" value="Genomic_DNA"/>
</dbReference>
<evidence type="ECO:0000259" key="4">
    <source>
        <dbReference type="PROSITE" id="PS50054"/>
    </source>
</evidence>
<feature type="chain" id="PRO_5002061439" evidence="3">
    <location>
        <begin position="20"/>
        <end position="249"/>
    </location>
</feature>